<feature type="chain" id="PRO_5007829631" description="Cell wall protein" evidence="1">
    <location>
        <begin position="17"/>
        <end position="237"/>
    </location>
</feature>
<comment type="caution">
    <text evidence="2">The sequence shown here is derived from an EMBL/GenBank/DDBJ whole genome shotgun (WGS) entry which is preliminary data.</text>
</comment>
<proteinExistence type="predicted"/>
<evidence type="ECO:0008006" key="4">
    <source>
        <dbReference type="Google" id="ProtNLM"/>
    </source>
</evidence>
<protein>
    <recommendedName>
        <fullName evidence="4">Cell wall protein</fullName>
    </recommendedName>
</protein>
<evidence type="ECO:0000313" key="3">
    <source>
        <dbReference type="Proteomes" id="UP000076552"/>
    </source>
</evidence>
<gene>
    <name evidence="2" type="ORF">CT0861_10683</name>
</gene>
<dbReference type="EMBL" id="LFIV01000114">
    <property type="protein sequence ID" value="KZL69097.1"/>
    <property type="molecule type" value="Genomic_DNA"/>
</dbReference>
<keyword evidence="3" id="KW-1185">Reference proteome</keyword>
<reference evidence="2 3" key="1">
    <citation type="submission" date="2015-06" db="EMBL/GenBank/DDBJ databases">
        <title>Survival trade-offs in plant roots during colonization by closely related pathogenic and mutualistic fungi.</title>
        <authorList>
            <person name="Hacquard S."/>
            <person name="Kracher B."/>
            <person name="Hiruma K."/>
            <person name="Weinman A."/>
            <person name="Muench P."/>
            <person name="Garrido Oter R."/>
            <person name="Ver Loren van Themaat E."/>
            <person name="Dallerey J.-F."/>
            <person name="Damm U."/>
            <person name="Henrissat B."/>
            <person name="Lespinet O."/>
            <person name="Thon M."/>
            <person name="Kemen E."/>
            <person name="McHardy A.C."/>
            <person name="Schulze-Lefert P."/>
            <person name="O'Connell R.J."/>
        </authorList>
    </citation>
    <scope>NUCLEOTIDE SEQUENCE [LARGE SCALE GENOMIC DNA]</scope>
    <source>
        <strain evidence="2 3">0861</strain>
    </source>
</reference>
<dbReference type="OrthoDB" id="4849350at2759"/>
<accession>A0A161YAM8</accession>
<name>A0A161YAM8_9PEZI</name>
<evidence type="ECO:0000313" key="2">
    <source>
        <dbReference type="EMBL" id="KZL69097.1"/>
    </source>
</evidence>
<dbReference type="Proteomes" id="UP000076552">
    <property type="component" value="Unassembled WGS sequence"/>
</dbReference>
<feature type="signal peptide" evidence="1">
    <location>
        <begin position="1"/>
        <end position="16"/>
    </location>
</feature>
<sequence length="237" mass="23636">MKATLILTTLLGAAIASPVAVANVDANEAEKRDLEPRVLPGVSLTTLLPNGGALANLNLPALPTQAVTKANIIEILADILRGVLSAVLNIREGFPGNLTLPAVPAVPNVPAPGVITDAITLDQLTALVAALQAQVKNATSIAQSLPTGLNLLQLQQITAIVTEIQTQVAALTKALTAVPSLPGGVPGSELPGIGGLSTLTAALSPVLGVLSGLLGPLLFGLLSVLSGGLLSSLPGGR</sequence>
<dbReference type="AlphaFoldDB" id="A0A161YAM8"/>
<organism evidence="2 3">
    <name type="scientific">Colletotrichum tofieldiae</name>
    <dbReference type="NCBI Taxonomy" id="708197"/>
    <lineage>
        <taxon>Eukaryota</taxon>
        <taxon>Fungi</taxon>
        <taxon>Dikarya</taxon>
        <taxon>Ascomycota</taxon>
        <taxon>Pezizomycotina</taxon>
        <taxon>Sordariomycetes</taxon>
        <taxon>Hypocreomycetidae</taxon>
        <taxon>Glomerellales</taxon>
        <taxon>Glomerellaceae</taxon>
        <taxon>Colletotrichum</taxon>
        <taxon>Colletotrichum spaethianum species complex</taxon>
    </lineage>
</organism>
<keyword evidence="1" id="KW-0732">Signal</keyword>
<evidence type="ECO:0000256" key="1">
    <source>
        <dbReference type="SAM" id="SignalP"/>
    </source>
</evidence>